<dbReference type="AlphaFoldDB" id="A0A9R1NMZ4"/>
<accession>A0A9R1NMZ4</accession>
<dbReference type="SMART" id="SM01332">
    <property type="entry name" value="Cyclin_C"/>
    <property type="match status" value="1"/>
</dbReference>
<evidence type="ECO:0000256" key="1">
    <source>
        <dbReference type="ARBA" id="ARBA00009065"/>
    </source>
</evidence>
<dbReference type="GO" id="GO:0051301">
    <property type="term" value="P:cell division"/>
    <property type="evidence" value="ECO:0007669"/>
    <property type="project" value="UniProtKB-KW"/>
</dbReference>
<dbReference type="PROSITE" id="PS00292">
    <property type="entry name" value="CYCLINS"/>
    <property type="match status" value="1"/>
</dbReference>
<evidence type="ECO:0000259" key="8">
    <source>
        <dbReference type="SMART" id="SM01332"/>
    </source>
</evidence>
<organism evidence="9 10">
    <name type="scientific">Triticum turgidum subsp. durum</name>
    <name type="common">Durum wheat</name>
    <name type="synonym">Triticum durum</name>
    <dbReference type="NCBI Taxonomy" id="4567"/>
    <lineage>
        <taxon>Eukaryota</taxon>
        <taxon>Viridiplantae</taxon>
        <taxon>Streptophyta</taxon>
        <taxon>Embryophyta</taxon>
        <taxon>Tracheophyta</taxon>
        <taxon>Spermatophyta</taxon>
        <taxon>Magnoliopsida</taxon>
        <taxon>Liliopsida</taxon>
        <taxon>Poales</taxon>
        <taxon>Poaceae</taxon>
        <taxon>BOP clade</taxon>
        <taxon>Pooideae</taxon>
        <taxon>Triticodae</taxon>
        <taxon>Triticeae</taxon>
        <taxon>Triticinae</taxon>
        <taxon>Triticum</taxon>
    </lineage>
</organism>
<dbReference type="InterPro" id="IPR039361">
    <property type="entry name" value="Cyclin"/>
</dbReference>
<evidence type="ECO:0000256" key="6">
    <source>
        <dbReference type="SAM" id="MobiDB-lite"/>
    </source>
</evidence>
<dbReference type="EMBL" id="LT934113">
    <property type="protein sequence ID" value="VAH27912.1"/>
    <property type="molecule type" value="Genomic_DNA"/>
</dbReference>
<protein>
    <recommendedName>
        <fullName evidence="11">Cyclin N-terminal domain-containing protein</fullName>
    </recommendedName>
</protein>
<evidence type="ECO:0000259" key="7">
    <source>
        <dbReference type="SMART" id="SM00385"/>
    </source>
</evidence>
<dbReference type="InterPro" id="IPR013763">
    <property type="entry name" value="Cyclin-like_dom"/>
</dbReference>
<evidence type="ECO:0000256" key="5">
    <source>
        <dbReference type="RuleBase" id="RU000383"/>
    </source>
</evidence>
<dbReference type="InterPro" id="IPR048258">
    <property type="entry name" value="Cyclins_cyclin-box"/>
</dbReference>
<dbReference type="CDD" id="cd20544">
    <property type="entry name" value="CYCLIN_AtCycD-like_rpt2"/>
    <property type="match status" value="1"/>
</dbReference>
<feature type="region of interest" description="Disordered" evidence="6">
    <location>
        <begin position="94"/>
        <end position="145"/>
    </location>
</feature>
<dbReference type="SMART" id="SM00385">
    <property type="entry name" value="CYCLIN"/>
    <property type="match status" value="1"/>
</dbReference>
<dbReference type="CDD" id="cd20543">
    <property type="entry name" value="CYCLIN_AtCycD-like_rpt1"/>
    <property type="match status" value="1"/>
</dbReference>
<evidence type="ECO:0000313" key="10">
    <source>
        <dbReference type="Proteomes" id="UP000324705"/>
    </source>
</evidence>
<dbReference type="Proteomes" id="UP000324705">
    <property type="component" value="Chromosome 2A"/>
</dbReference>
<reference evidence="9 10" key="1">
    <citation type="submission" date="2017-09" db="EMBL/GenBank/DDBJ databases">
        <authorList>
            <consortium name="International Durum Wheat Genome Sequencing Consortium (IDWGSC)"/>
            <person name="Milanesi L."/>
        </authorList>
    </citation>
    <scope>NUCLEOTIDE SEQUENCE [LARGE SCALE GENOMIC DNA]</scope>
    <source>
        <strain evidence="10">cv. Svevo</strain>
    </source>
</reference>
<dbReference type="PANTHER" id="PTHR10177">
    <property type="entry name" value="CYCLINS"/>
    <property type="match status" value="1"/>
</dbReference>
<feature type="compositionally biased region" description="Low complexity" evidence="6">
    <location>
        <begin position="102"/>
        <end position="117"/>
    </location>
</feature>
<keyword evidence="10" id="KW-1185">Reference proteome</keyword>
<dbReference type="InterPro" id="IPR004367">
    <property type="entry name" value="Cyclin_C-dom"/>
</dbReference>
<dbReference type="InterPro" id="IPR006671">
    <property type="entry name" value="Cyclin_N"/>
</dbReference>
<dbReference type="Pfam" id="PF00134">
    <property type="entry name" value="Cyclin_N"/>
    <property type="match status" value="1"/>
</dbReference>
<comment type="similarity">
    <text evidence="1">Belongs to the cyclin family. Cyclin D subfamily.</text>
</comment>
<dbReference type="FunFam" id="1.10.472.10:FF:000034">
    <property type="entry name" value="D2/4-type cyclin"/>
    <property type="match status" value="1"/>
</dbReference>
<evidence type="ECO:0000256" key="2">
    <source>
        <dbReference type="ARBA" id="ARBA00022618"/>
    </source>
</evidence>
<feature type="compositionally biased region" description="Low complexity" evidence="6">
    <location>
        <begin position="468"/>
        <end position="478"/>
    </location>
</feature>
<evidence type="ECO:0000256" key="4">
    <source>
        <dbReference type="ARBA" id="ARBA00023306"/>
    </source>
</evidence>
<dbReference type="Gramene" id="TRITD2Av1G052120.2">
    <property type="protein sequence ID" value="TRITD2Av1G052120.2"/>
    <property type="gene ID" value="TRITD2Av1G052120"/>
</dbReference>
<gene>
    <name evidence="9" type="ORF">TRITD_2Av1G052120</name>
</gene>
<feature type="domain" description="Cyclin C-terminal" evidence="8">
    <location>
        <begin position="343"/>
        <end position="449"/>
    </location>
</feature>
<name>A0A9R1NMZ4_TRITD</name>
<feature type="compositionally biased region" description="Basic residues" evidence="6">
    <location>
        <begin position="486"/>
        <end position="496"/>
    </location>
</feature>
<evidence type="ECO:0008006" key="11">
    <source>
        <dbReference type="Google" id="ProtNLM"/>
    </source>
</evidence>
<feature type="domain" description="Cyclin-like" evidence="7">
    <location>
        <begin position="246"/>
        <end position="334"/>
    </location>
</feature>
<evidence type="ECO:0000256" key="3">
    <source>
        <dbReference type="ARBA" id="ARBA00023127"/>
    </source>
</evidence>
<dbReference type="Gene3D" id="1.10.472.10">
    <property type="entry name" value="Cyclin-like"/>
    <property type="match status" value="2"/>
</dbReference>
<dbReference type="InterPro" id="IPR036915">
    <property type="entry name" value="Cyclin-like_sf"/>
</dbReference>
<keyword evidence="3 5" id="KW-0195">Cyclin</keyword>
<keyword evidence="4" id="KW-0131">Cell cycle</keyword>
<keyword evidence="2" id="KW-0132">Cell division</keyword>
<sequence>MGSLRQMGGWMEQNARWMPPNLPLNLLQKLLPDHFLLKTTGPIKLPKPSPLSLPQETHPSPPHLVFLSLCHFPRHTPVQRREERRLLPPLAHLYLGHSPGKEQQPPFFRPQEQGPSPVLVPPNAPPQARAAAAEDESRRRPAGRRFPGDLEMGILCFGASSTLLCGEDSNSVLGLGGCGGGGGDGEVAGAGRGLGFLDVGAVFPVDSDEVMRALVEKEVDHRPKGGYVERLGHGGFESSWRKDAMDWICKVHSHYNFGPLTLCLSVNYMDRFLSSFDLPHDKSWMQQLMSVACLSLAVKMEETVAPLPVDLQVCDEYYAFEPRNIKRMELIVMETLKWRMHSVTPFSFLCYFLDKFNEGKPPSYMLVSRCAELIVATVKDYRFLSFRPSEIAAAVVLWALAENQVIGFSSALAASEIPVNKEMIAGCYGLLVKKRGNFSASLSAPLSPIGVLDVPCFSFRNDDTTPGSSPSNNNSNSNDQASTPASKRRRLSASPI</sequence>
<dbReference type="SUPFAM" id="SSF47954">
    <property type="entry name" value="Cyclin-like"/>
    <property type="match status" value="2"/>
</dbReference>
<evidence type="ECO:0000313" key="9">
    <source>
        <dbReference type="EMBL" id="VAH27912.1"/>
    </source>
</evidence>
<feature type="region of interest" description="Disordered" evidence="6">
    <location>
        <begin position="463"/>
        <end position="496"/>
    </location>
</feature>
<proteinExistence type="inferred from homology"/>
<dbReference type="Pfam" id="PF02984">
    <property type="entry name" value="Cyclin_C"/>
    <property type="match status" value="1"/>
</dbReference>